<dbReference type="PRINTS" id="PR00368">
    <property type="entry name" value="FADPNR"/>
</dbReference>
<dbReference type="PRINTS" id="PR00469">
    <property type="entry name" value="PNDRDTASEII"/>
</dbReference>
<organism evidence="3 4">
    <name type="scientific">Lophium mytilinum</name>
    <dbReference type="NCBI Taxonomy" id="390894"/>
    <lineage>
        <taxon>Eukaryota</taxon>
        <taxon>Fungi</taxon>
        <taxon>Dikarya</taxon>
        <taxon>Ascomycota</taxon>
        <taxon>Pezizomycotina</taxon>
        <taxon>Dothideomycetes</taxon>
        <taxon>Pleosporomycetidae</taxon>
        <taxon>Mytilinidiales</taxon>
        <taxon>Mytilinidiaceae</taxon>
        <taxon>Lophium</taxon>
    </lineage>
</organism>
<proteinExistence type="predicted"/>
<dbReference type="Gene3D" id="3.50.50.100">
    <property type="match status" value="1"/>
</dbReference>
<dbReference type="SUPFAM" id="SSF51905">
    <property type="entry name" value="FAD/NAD(P)-binding domain"/>
    <property type="match status" value="1"/>
</dbReference>
<dbReference type="PANTHER" id="PTHR43735:SF5">
    <property type="entry name" value="FAD_NAD(P)-BINDING DOMAIN-CONTAINING PROTEIN"/>
    <property type="match status" value="1"/>
</dbReference>
<dbReference type="InterPro" id="IPR023753">
    <property type="entry name" value="FAD/NAD-binding_dom"/>
</dbReference>
<dbReference type="OrthoDB" id="202203at2759"/>
<protein>
    <submittedName>
        <fullName evidence="3">Putative disulfide oxidoreductase</fullName>
    </submittedName>
</protein>
<dbReference type="AlphaFoldDB" id="A0A6A6QMI1"/>
<dbReference type="PANTHER" id="PTHR43735">
    <property type="entry name" value="APOPTOSIS-INDUCING FACTOR 1"/>
    <property type="match status" value="1"/>
</dbReference>
<feature type="chain" id="PRO_5025463688" evidence="1">
    <location>
        <begin position="18"/>
        <end position="414"/>
    </location>
</feature>
<dbReference type="GO" id="GO:0050660">
    <property type="term" value="F:flavin adenine dinucleotide binding"/>
    <property type="evidence" value="ECO:0007669"/>
    <property type="project" value="TreeGrafter"/>
</dbReference>
<keyword evidence="4" id="KW-1185">Reference proteome</keyword>
<reference evidence="3" key="1">
    <citation type="journal article" date="2020" name="Stud. Mycol.">
        <title>101 Dothideomycetes genomes: a test case for predicting lifestyles and emergence of pathogens.</title>
        <authorList>
            <person name="Haridas S."/>
            <person name="Albert R."/>
            <person name="Binder M."/>
            <person name="Bloem J."/>
            <person name="Labutti K."/>
            <person name="Salamov A."/>
            <person name="Andreopoulos B."/>
            <person name="Baker S."/>
            <person name="Barry K."/>
            <person name="Bills G."/>
            <person name="Bluhm B."/>
            <person name="Cannon C."/>
            <person name="Castanera R."/>
            <person name="Culley D."/>
            <person name="Daum C."/>
            <person name="Ezra D."/>
            <person name="Gonzalez J."/>
            <person name="Henrissat B."/>
            <person name="Kuo A."/>
            <person name="Liang C."/>
            <person name="Lipzen A."/>
            <person name="Lutzoni F."/>
            <person name="Magnuson J."/>
            <person name="Mondo S."/>
            <person name="Nolan M."/>
            <person name="Ohm R."/>
            <person name="Pangilinan J."/>
            <person name="Park H.-J."/>
            <person name="Ramirez L."/>
            <person name="Alfaro M."/>
            <person name="Sun H."/>
            <person name="Tritt A."/>
            <person name="Yoshinaga Y."/>
            <person name="Zwiers L.-H."/>
            <person name="Turgeon B."/>
            <person name="Goodwin S."/>
            <person name="Spatafora J."/>
            <person name="Crous P."/>
            <person name="Grigoriev I."/>
        </authorList>
    </citation>
    <scope>NUCLEOTIDE SEQUENCE</scope>
    <source>
        <strain evidence="3">CBS 269.34</strain>
    </source>
</reference>
<evidence type="ECO:0000313" key="3">
    <source>
        <dbReference type="EMBL" id="KAF2492127.1"/>
    </source>
</evidence>
<feature type="domain" description="FAD/NAD(P)-binding" evidence="2">
    <location>
        <begin position="44"/>
        <end position="335"/>
    </location>
</feature>
<sequence>MLAKTLIIAKFLPLALSKLTDALTRALAARIHRLTYQPAETPKNVVVIGASFAGYHAARLLANSLPSGYRVVVVEPNSHFNFTWAFPRFSVVGGGSEWKAFIPYAASLSSAPEGSYTFIRDAVVDVSGAAVVLRSGEVVEYEYLVLATGCQAGAPSRLGAEERDDAVKVLRGLQEKIAQAGDVVVVGGGPAGVELAADAKDLYPKKNVTLVHSRARLLHAFGSSLHETAMGELERLGVRVVLGERPVLTGESSGSIALGSGETVEYDLVINCTGQKPSSGVIAKLAPNAISQSGYVKVRPTLQIEDDELRNVYAAGDVAEAGGYGNSRSTMEQATVVADNIVLAIKGKPLTEYQAQWWEGGIDLTLGLNKSVLHLEDGKRHTQFNKKSADMVAKCVQCWKYFNAGPLPKADPVV</sequence>
<evidence type="ECO:0000259" key="2">
    <source>
        <dbReference type="Pfam" id="PF07992"/>
    </source>
</evidence>
<feature type="signal peptide" evidence="1">
    <location>
        <begin position="1"/>
        <end position="17"/>
    </location>
</feature>
<gene>
    <name evidence="3" type="ORF">BU16DRAFT_620540</name>
</gene>
<dbReference type="InterPro" id="IPR036188">
    <property type="entry name" value="FAD/NAD-bd_sf"/>
</dbReference>
<keyword evidence="1" id="KW-0732">Signal</keyword>
<accession>A0A6A6QMI1</accession>
<dbReference type="GO" id="GO:0004174">
    <property type="term" value="F:electron-transferring-flavoprotein dehydrogenase activity"/>
    <property type="evidence" value="ECO:0007669"/>
    <property type="project" value="TreeGrafter"/>
</dbReference>
<evidence type="ECO:0000256" key="1">
    <source>
        <dbReference type="SAM" id="SignalP"/>
    </source>
</evidence>
<name>A0A6A6QMI1_9PEZI</name>
<evidence type="ECO:0000313" key="4">
    <source>
        <dbReference type="Proteomes" id="UP000799750"/>
    </source>
</evidence>
<dbReference type="EMBL" id="MU004194">
    <property type="protein sequence ID" value="KAF2492127.1"/>
    <property type="molecule type" value="Genomic_DNA"/>
</dbReference>
<dbReference type="Proteomes" id="UP000799750">
    <property type="component" value="Unassembled WGS sequence"/>
</dbReference>
<dbReference type="Pfam" id="PF07992">
    <property type="entry name" value="Pyr_redox_2"/>
    <property type="match status" value="1"/>
</dbReference>
<dbReference type="GO" id="GO:0005737">
    <property type="term" value="C:cytoplasm"/>
    <property type="evidence" value="ECO:0007669"/>
    <property type="project" value="TreeGrafter"/>
</dbReference>